<protein>
    <submittedName>
        <fullName evidence="3">Uncharacterized protein</fullName>
    </submittedName>
</protein>
<keyword evidence="2" id="KW-0812">Transmembrane</keyword>
<feature type="transmembrane region" description="Helical" evidence="2">
    <location>
        <begin position="78"/>
        <end position="107"/>
    </location>
</feature>
<dbReference type="InParanoid" id="D8M3X9"/>
<keyword evidence="2" id="KW-1133">Transmembrane helix</keyword>
<evidence type="ECO:0000256" key="1">
    <source>
        <dbReference type="SAM" id="MobiDB-lite"/>
    </source>
</evidence>
<dbReference type="EMBL" id="FN668650">
    <property type="protein sequence ID" value="CBK22602.2"/>
    <property type="molecule type" value="Genomic_DNA"/>
</dbReference>
<evidence type="ECO:0000256" key="2">
    <source>
        <dbReference type="SAM" id="Phobius"/>
    </source>
</evidence>
<evidence type="ECO:0000313" key="4">
    <source>
        <dbReference type="Proteomes" id="UP000008312"/>
    </source>
</evidence>
<proteinExistence type="predicted"/>
<evidence type="ECO:0000313" key="3">
    <source>
        <dbReference type="EMBL" id="CBK22602.2"/>
    </source>
</evidence>
<keyword evidence="2" id="KW-0472">Membrane</keyword>
<feature type="transmembrane region" description="Helical" evidence="2">
    <location>
        <begin position="51"/>
        <end position="71"/>
    </location>
</feature>
<gene>
    <name evidence="3" type="ORF">GSBLH_T00002707001</name>
</gene>
<accession>D8M3X9</accession>
<dbReference type="InterPro" id="IPR038213">
    <property type="entry name" value="IFI6/IFI27-like_sf"/>
</dbReference>
<keyword evidence="4" id="KW-1185">Reference proteome</keyword>
<organism evidence="3">
    <name type="scientific">Blastocystis hominis</name>
    <dbReference type="NCBI Taxonomy" id="12968"/>
    <lineage>
        <taxon>Eukaryota</taxon>
        <taxon>Sar</taxon>
        <taxon>Stramenopiles</taxon>
        <taxon>Bigyra</taxon>
        <taxon>Opalozoa</taxon>
        <taxon>Opalinata</taxon>
        <taxon>Blastocystidae</taxon>
        <taxon>Blastocystis</taxon>
    </lineage>
</organism>
<dbReference type="Gene3D" id="6.10.110.10">
    <property type="match status" value="1"/>
</dbReference>
<dbReference type="RefSeq" id="XP_012896650.1">
    <property type="nucleotide sequence ID" value="XM_013041196.1"/>
</dbReference>
<dbReference type="AlphaFoldDB" id="D8M3X9"/>
<dbReference type="GeneID" id="24919850"/>
<dbReference type="Proteomes" id="UP000008312">
    <property type="component" value="Unassembled WGS sequence"/>
</dbReference>
<name>D8M3X9_BLAHO</name>
<feature type="region of interest" description="Disordered" evidence="1">
    <location>
        <begin position="109"/>
        <end position="131"/>
    </location>
</feature>
<reference evidence="3" key="1">
    <citation type="submission" date="2010-02" db="EMBL/GenBank/DDBJ databases">
        <title>Sequencing and annotation of the Blastocystis hominis genome.</title>
        <authorList>
            <person name="Wincker P."/>
        </authorList>
    </citation>
    <scope>NUCLEOTIDE SEQUENCE</scope>
    <source>
        <strain evidence="3">Singapore isolate B</strain>
    </source>
</reference>
<sequence length="131" mass="12317">MSSEENTANNVAATTAALATAGTVAYATNTAGAVAGILGFSAPGITAGSTAAGMMSAAATSGIGGGVISFLQSVGAHFALATGGGFLATTAAIAAPIAAGIGLYSLLSSSSTTEDQKKKTKKDGTGPSGQE</sequence>